<dbReference type="InterPro" id="IPR041577">
    <property type="entry name" value="RT_RNaseH_2"/>
</dbReference>
<sequence>MWGTSQRAAFQRSKDLLSSTALLVHYDSALPLVIAADASPYGLGAVLSHRMPDNTDRPVCFASRSLAPAERELKNIQPTASARLQRWALLLMHYQYSLVYKPGPTIAHADGLSRLPLPQAVTSPSIPPELISLLQELETAPITSQLMLWTRRDPLLSRVCRFVGEGWPVTCPSEDLLPFFKKRDEQRVESGVLLWGMRVVVPPHGRETLLEELHDTHPGITRMKATARAYIWWPGLDTALEDRVKSCLTCQQLRNAPPAAPICPWEWPGKPWTLIHIDYAGPFQGGMLLAMDSHSKWLEVFPVKAATSTATIEHLRSAFSIHSLPHSVVSNNATVFTISEFTAFLERNGVRHITSAPYKPSTNGLVERAVQTLKQALRKTTGGFLKTRLARFLATYRFTPHTTTGVSPAEMMFGRRVRTRWDLLRPDVHAKVLHKQEKMLEGSNSSRSLRDLPSNAAVWVKDFSGKAKWLPGQVLAKTGPMSYQVEVDGKLWRRHVDHLLARQVSPPGEGIDQRQPSQTPDNYSAGLSLDWDFPKDSPRNSSPEGEPPTKRVSPAPPGDVPAGASPMLSERQTEAGPRHSTRPHKAPVCLDL</sequence>
<evidence type="ECO:0000313" key="4">
    <source>
        <dbReference type="EMBL" id="KAJ8333706.1"/>
    </source>
</evidence>
<dbReference type="GO" id="GO:0003676">
    <property type="term" value="F:nucleic acid binding"/>
    <property type="evidence" value="ECO:0007669"/>
    <property type="project" value="InterPro"/>
</dbReference>
<protein>
    <recommendedName>
        <fullName evidence="1">Gypsy retrotransposon integrase-like protein 1</fullName>
    </recommendedName>
</protein>
<evidence type="ECO:0000256" key="1">
    <source>
        <dbReference type="ARBA" id="ARBA00039658"/>
    </source>
</evidence>
<feature type="domain" description="Integrase catalytic" evidence="3">
    <location>
        <begin position="267"/>
        <end position="416"/>
    </location>
</feature>
<dbReference type="OrthoDB" id="775972at2759"/>
<dbReference type="InterPro" id="IPR050951">
    <property type="entry name" value="Retrovirus_Pol_polyprotein"/>
</dbReference>
<name>A0A9Q1IBN9_SYNKA</name>
<dbReference type="FunFam" id="1.10.340.70:FF:000003">
    <property type="entry name" value="Protein CBG25708"/>
    <property type="match status" value="1"/>
</dbReference>
<feature type="region of interest" description="Disordered" evidence="2">
    <location>
        <begin position="501"/>
        <end position="592"/>
    </location>
</feature>
<dbReference type="GO" id="GO:0015074">
    <property type="term" value="P:DNA integration"/>
    <property type="evidence" value="ECO:0007669"/>
    <property type="project" value="InterPro"/>
</dbReference>
<dbReference type="Gene3D" id="1.10.340.70">
    <property type="match status" value="1"/>
</dbReference>
<comment type="caution">
    <text evidence="4">The sequence shown here is derived from an EMBL/GenBank/DDBJ whole genome shotgun (WGS) entry which is preliminary data.</text>
</comment>
<dbReference type="SUPFAM" id="SSF56672">
    <property type="entry name" value="DNA/RNA polymerases"/>
    <property type="match status" value="1"/>
</dbReference>
<dbReference type="Proteomes" id="UP001152622">
    <property type="component" value="Chromosome 22"/>
</dbReference>
<evidence type="ECO:0000259" key="3">
    <source>
        <dbReference type="PROSITE" id="PS50994"/>
    </source>
</evidence>
<evidence type="ECO:0000256" key="2">
    <source>
        <dbReference type="SAM" id="MobiDB-lite"/>
    </source>
</evidence>
<dbReference type="InterPro" id="IPR012337">
    <property type="entry name" value="RNaseH-like_sf"/>
</dbReference>
<dbReference type="FunFam" id="3.30.420.10:FF:000063">
    <property type="entry name" value="Retrovirus-related Pol polyprotein from transposon 297-like Protein"/>
    <property type="match status" value="1"/>
</dbReference>
<dbReference type="InterPro" id="IPR043502">
    <property type="entry name" value="DNA/RNA_pol_sf"/>
</dbReference>
<evidence type="ECO:0000313" key="5">
    <source>
        <dbReference type="Proteomes" id="UP001152622"/>
    </source>
</evidence>
<proteinExistence type="predicted"/>
<dbReference type="PROSITE" id="PS50994">
    <property type="entry name" value="INTEGRASE"/>
    <property type="match status" value="1"/>
</dbReference>
<dbReference type="PANTHER" id="PTHR37984">
    <property type="entry name" value="PROTEIN CBG26694"/>
    <property type="match status" value="1"/>
</dbReference>
<dbReference type="InterPro" id="IPR041588">
    <property type="entry name" value="Integrase_H2C2"/>
</dbReference>
<dbReference type="InterPro" id="IPR001584">
    <property type="entry name" value="Integrase_cat-core"/>
</dbReference>
<dbReference type="PANTHER" id="PTHR37984:SF13">
    <property type="entry name" value="RIBONUCLEASE H"/>
    <property type="match status" value="1"/>
</dbReference>
<dbReference type="InterPro" id="IPR036397">
    <property type="entry name" value="RNaseH_sf"/>
</dbReference>
<dbReference type="Pfam" id="PF17921">
    <property type="entry name" value="Integrase_H2C2"/>
    <property type="match status" value="1"/>
</dbReference>
<dbReference type="SUPFAM" id="SSF53098">
    <property type="entry name" value="Ribonuclease H-like"/>
    <property type="match status" value="1"/>
</dbReference>
<dbReference type="EMBL" id="JAINUF010000022">
    <property type="protein sequence ID" value="KAJ8333706.1"/>
    <property type="molecule type" value="Genomic_DNA"/>
</dbReference>
<gene>
    <name evidence="4" type="ORF">SKAU_G00410250</name>
</gene>
<dbReference type="AlphaFoldDB" id="A0A9Q1IBN9"/>
<keyword evidence="5" id="KW-1185">Reference proteome</keyword>
<dbReference type="Pfam" id="PF17919">
    <property type="entry name" value="RT_RNaseH_2"/>
    <property type="match status" value="1"/>
</dbReference>
<reference evidence="4" key="1">
    <citation type="journal article" date="2023" name="Science">
        <title>Genome structures resolve the early diversification of teleost fishes.</title>
        <authorList>
            <person name="Parey E."/>
            <person name="Louis A."/>
            <person name="Montfort J."/>
            <person name="Bouchez O."/>
            <person name="Roques C."/>
            <person name="Iampietro C."/>
            <person name="Lluch J."/>
            <person name="Castinel A."/>
            <person name="Donnadieu C."/>
            <person name="Desvignes T."/>
            <person name="Floi Bucao C."/>
            <person name="Jouanno E."/>
            <person name="Wen M."/>
            <person name="Mejri S."/>
            <person name="Dirks R."/>
            <person name="Jansen H."/>
            <person name="Henkel C."/>
            <person name="Chen W.J."/>
            <person name="Zahm M."/>
            <person name="Cabau C."/>
            <person name="Klopp C."/>
            <person name="Thompson A.W."/>
            <person name="Robinson-Rechavi M."/>
            <person name="Braasch I."/>
            <person name="Lecointre G."/>
            <person name="Bobe J."/>
            <person name="Postlethwait J.H."/>
            <person name="Berthelot C."/>
            <person name="Roest Crollius H."/>
            <person name="Guiguen Y."/>
        </authorList>
    </citation>
    <scope>NUCLEOTIDE SEQUENCE</scope>
    <source>
        <strain evidence="4">WJC10195</strain>
    </source>
</reference>
<organism evidence="4 5">
    <name type="scientific">Synaphobranchus kaupii</name>
    <name type="common">Kaup's arrowtooth eel</name>
    <dbReference type="NCBI Taxonomy" id="118154"/>
    <lineage>
        <taxon>Eukaryota</taxon>
        <taxon>Metazoa</taxon>
        <taxon>Chordata</taxon>
        <taxon>Craniata</taxon>
        <taxon>Vertebrata</taxon>
        <taxon>Euteleostomi</taxon>
        <taxon>Actinopterygii</taxon>
        <taxon>Neopterygii</taxon>
        <taxon>Teleostei</taxon>
        <taxon>Anguilliformes</taxon>
        <taxon>Synaphobranchidae</taxon>
        <taxon>Synaphobranchus</taxon>
    </lineage>
</organism>
<dbReference type="Gene3D" id="3.30.420.10">
    <property type="entry name" value="Ribonuclease H-like superfamily/Ribonuclease H"/>
    <property type="match status" value="1"/>
</dbReference>
<accession>A0A9Q1IBN9</accession>